<dbReference type="PANTHER" id="PTHR34352">
    <property type="entry name" value="PROTEIN YHFA"/>
    <property type="match status" value="1"/>
</dbReference>
<organism evidence="1 2">
    <name type="scientific">Niabella yanshanensis</name>
    <dbReference type="NCBI Taxonomy" id="577386"/>
    <lineage>
        <taxon>Bacteria</taxon>
        <taxon>Pseudomonadati</taxon>
        <taxon>Bacteroidota</taxon>
        <taxon>Chitinophagia</taxon>
        <taxon>Chitinophagales</taxon>
        <taxon>Chitinophagaceae</taxon>
        <taxon>Niabella</taxon>
    </lineage>
</organism>
<dbReference type="Gene3D" id="3.30.300.20">
    <property type="match status" value="1"/>
</dbReference>
<name>A0ABZ0W764_9BACT</name>
<reference evidence="1 2" key="1">
    <citation type="submission" date="2023-12" db="EMBL/GenBank/DDBJ databases">
        <title>Genome sequencing and assembly of bacterial species from a model synthetic community.</title>
        <authorList>
            <person name="Hogle S.L."/>
        </authorList>
    </citation>
    <scope>NUCLEOTIDE SEQUENCE [LARGE SCALE GENOMIC DNA]</scope>
    <source>
        <strain evidence="1 2">HAMBI_3031</strain>
    </source>
</reference>
<dbReference type="PANTHER" id="PTHR34352:SF1">
    <property type="entry name" value="PROTEIN YHFA"/>
    <property type="match status" value="1"/>
</dbReference>
<protein>
    <submittedName>
        <fullName evidence="1">OsmC family protein</fullName>
    </submittedName>
</protein>
<dbReference type="EMBL" id="CP139960">
    <property type="protein sequence ID" value="WQD39036.1"/>
    <property type="molecule type" value="Genomic_DNA"/>
</dbReference>
<proteinExistence type="predicted"/>
<dbReference type="InterPro" id="IPR036102">
    <property type="entry name" value="OsmC/Ohrsf"/>
</dbReference>
<sequence>MMNTVKLKRVSGEYGFDTINENGTVVKTDTNPNMGGLEYGARPMQLLLNALAACSSIDVISILKKQRQEVIDYEVTVNGEREPNVEPSLWKNIEMIFEITGNVDEDKAKRAVEISITKYCSVAITLVKAGAEIKTQVIIKQPS</sequence>
<evidence type="ECO:0000313" key="1">
    <source>
        <dbReference type="EMBL" id="WQD39036.1"/>
    </source>
</evidence>
<keyword evidence="2" id="KW-1185">Reference proteome</keyword>
<evidence type="ECO:0000313" key="2">
    <source>
        <dbReference type="Proteomes" id="UP001325680"/>
    </source>
</evidence>
<gene>
    <name evidence="1" type="ORF">U0035_02600</name>
</gene>
<dbReference type="InterPro" id="IPR015946">
    <property type="entry name" value="KH_dom-like_a/b"/>
</dbReference>
<dbReference type="Proteomes" id="UP001325680">
    <property type="component" value="Chromosome"/>
</dbReference>
<accession>A0ABZ0W764</accession>
<dbReference type="Pfam" id="PF02566">
    <property type="entry name" value="OsmC"/>
    <property type="match status" value="1"/>
</dbReference>
<dbReference type="SUPFAM" id="SSF82784">
    <property type="entry name" value="OsmC-like"/>
    <property type="match status" value="1"/>
</dbReference>
<dbReference type="InterPro" id="IPR003718">
    <property type="entry name" value="OsmC/Ohr_fam"/>
</dbReference>
<dbReference type="RefSeq" id="WP_245957816.1">
    <property type="nucleotide sequence ID" value="NZ_CP139960.1"/>
</dbReference>